<name>A0A2Z4Q4P4_9CAUD</name>
<reference evidence="2" key="1">
    <citation type="submission" date="2018-04" db="EMBL/GenBank/DDBJ databases">
        <authorList>
            <person name="Go L.Y."/>
            <person name="Mitchell J.A."/>
        </authorList>
    </citation>
    <scope>NUCLEOTIDE SEQUENCE [LARGE SCALE GENOMIC DNA]</scope>
</reference>
<keyword evidence="2" id="KW-1185">Reference proteome</keyword>
<proteinExistence type="predicted"/>
<organism evidence="1 2">
    <name type="scientific">Microbacterium phage Floof</name>
    <dbReference type="NCBI Taxonomy" id="2201433"/>
    <lineage>
        <taxon>Viruses</taxon>
        <taxon>Duplodnaviria</taxon>
        <taxon>Heunggongvirae</taxon>
        <taxon>Uroviricota</taxon>
        <taxon>Caudoviricetes</taxon>
        <taxon>Casidaviridae</taxon>
        <taxon>Percivalvirus</taxon>
        <taxon>Percivalvirus floof</taxon>
    </lineage>
</organism>
<protein>
    <submittedName>
        <fullName evidence="1">Uncharacterized protein</fullName>
    </submittedName>
</protein>
<evidence type="ECO:0000313" key="1">
    <source>
        <dbReference type="EMBL" id="AWY04869.1"/>
    </source>
</evidence>
<dbReference type="EMBL" id="MH271298">
    <property type="protein sequence ID" value="AWY04869.1"/>
    <property type="molecule type" value="Genomic_DNA"/>
</dbReference>
<dbReference type="Proteomes" id="UP000251585">
    <property type="component" value="Segment"/>
</dbReference>
<gene>
    <name evidence="1" type="primary">32</name>
    <name evidence="1" type="ORF">PBI_FLOOF_32</name>
</gene>
<sequence length="82" mass="8988">MAKQLPVDGPLFVVLVEHFHADGTGPYAVCAFGTYHSKGSAKKQGRYQLRMATRNGRKARVTLQTISRVVVGREIVKEATTS</sequence>
<accession>A0A2Z4Q4P4</accession>
<evidence type="ECO:0000313" key="2">
    <source>
        <dbReference type="Proteomes" id="UP000251585"/>
    </source>
</evidence>